<gene>
    <name evidence="1" type="ORF">PMW86_07920</name>
</gene>
<name>A0AAW6AKW5_9ACTN</name>
<dbReference type="EMBL" id="JAQLEC010000031">
    <property type="protein sequence ID" value="MDB1839512.1"/>
    <property type="molecule type" value="Genomic_DNA"/>
</dbReference>
<proteinExistence type="predicted"/>
<dbReference type="RefSeq" id="WP_271733509.1">
    <property type="nucleotide sequence ID" value="NZ_JAQLEA010000003.1"/>
</dbReference>
<evidence type="ECO:0000313" key="1">
    <source>
        <dbReference type="EMBL" id="MDB1839512.1"/>
    </source>
</evidence>
<dbReference type="InterPro" id="IPR029465">
    <property type="entry name" value="ATPgrasp_TupA"/>
</dbReference>
<comment type="caution">
    <text evidence="1">The sequence shown here is derived from an EMBL/GenBank/DDBJ whole genome shotgun (WGS) entry which is preliminary data.</text>
</comment>
<sequence length="296" mass="35072">MKLKKRFVLSLRDNLRFIPDEDFIRMCFRAKLHYKLDLDHPRTFNEKLQWCKLHYHNPVLTTLVDKFEVRSFVRERIGDEYLVPLYGVYDSVEEIDIDELPEKFVLKCTHDSQSTIVCTDKSIFDFEVAKKRLRTALQRNWYWQGREWAYKDIAPRVVAEAYLDEPGRQTPTDYKFYCFDGKAALVQTDADRFTAHDMQYFTPCWEQRGDINHEVSNRKPTEKPENYDLMLRLAETLASDHPHVRVDLYNIAGNPFFGEMTFYTGGGFDPFYADEKQPDRLDCELGELFVLPKQNS</sequence>
<dbReference type="AlphaFoldDB" id="A0AAW6AKW5"/>
<organism evidence="1 2">
    <name type="scientific">Collinsella aerofaciens</name>
    <dbReference type="NCBI Taxonomy" id="74426"/>
    <lineage>
        <taxon>Bacteria</taxon>
        <taxon>Bacillati</taxon>
        <taxon>Actinomycetota</taxon>
        <taxon>Coriobacteriia</taxon>
        <taxon>Coriobacteriales</taxon>
        <taxon>Coriobacteriaceae</taxon>
        <taxon>Collinsella</taxon>
    </lineage>
</organism>
<evidence type="ECO:0000313" key="2">
    <source>
        <dbReference type="Proteomes" id="UP001212741"/>
    </source>
</evidence>
<protein>
    <submittedName>
        <fullName evidence="1">ATP-grasp fold amidoligase family protein</fullName>
    </submittedName>
</protein>
<dbReference type="Pfam" id="PF14305">
    <property type="entry name" value="ATPgrasp_TupA"/>
    <property type="match status" value="1"/>
</dbReference>
<accession>A0AAW6AKW5</accession>
<reference evidence="1" key="1">
    <citation type="submission" date="2023-01" db="EMBL/GenBank/DDBJ databases">
        <title>Human gut microbiome strain richness.</title>
        <authorList>
            <person name="Chen-Liaw A."/>
        </authorList>
    </citation>
    <scope>NUCLEOTIDE SEQUENCE</scope>
    <source>
        <strain evidence="1">D54st1_D6_D54t1_190329</strain>
    </source>
</reference>
<dbReference type="Proteomes" id="UP001212741">
    <property type="component" value="Unassembled WGS sequence"/>
</dbReference>